<dbReference type="AlphaFoldDB" id="A0A9N9WRZ2"/>
<dbReference type="PANTHER" id="PTHR12243:SF67">
    <property type="entry name" value="COREPRESSOR OF PANGOLIN, ISOFORM A-RELATED"/>
    <property type="match status" value="1"/>
</dbReference>
<feature type="region of interest" description="Disordered" evidence="2">
    <location>
        <begin position="218"/>
        <end position="250"/>
    </location>
</feature>
<evidence type="ECO:0008006" key="7">
    <source>
        <dbReference type="Google" id="ProtNLM"/>
    </source>
</evidence>
<evidence type="ECO:0000259" key="3">
    <source>
        <dbReference type="PROSITE" id="PS51029"/>
    </source>
</evidence>
<evidence type="ECO:0000313" key="6">
    <source>
        <dbReference type="Proteomes" id="UP001153620"/>
    </source>
</evidence>
<reference evidence="5" key="1">
    <citation type="submission" date="2022-01" db="EMBL/GenBank/DDBJ databases">
        <authorList>
            <person name="King R."/>
        </authorList>
    </citation>
    <scope>NUCLEOTIDE SEQUENCE</scope>
</reference>
<name>A0A9N9WRZ2_9DIPT</name>
<dbReference type="EMBL" id="OU895878">
    <property type="protein sequence ID" value="CAG9802880.1"/>
    <property type="molecule type" value="Genomic_DNA"/>
</dbReference>
<sequence length="264" mass="31486">MDIKKLIEEIEKYPEIWDPKHHLYHHRPRIIEVWNEIALETGIPKPICKSKWKSLRDNYRREYKKLLKLKMSNRIAISGWIHFNNLEFLENVLDKRQIQSQVLYENDSSNLQSNNDLANDDIETIVIEPSDDDECNSESNNYNYDYVKQQQEQQRLRLINQQKMIQDCCPHPPGDEIMHFFKSITPYLSMMDPTMKLRVRISIQEIILNEISRKTDLLKKDPPMDAKKSSEKGTRKKTDNSALNAVPKRVSKRVIKRNRKYFEK</sequence>
<comment type="subcellular location">
    <subcellularLocation>
        <location evidence="1">Nucleus</location>
    </subcellularLocation>
</comment>
<dbReference type="GO" id="GO:0003677">
    <property type="term" value="F:DNA binding"/>
    <property type="evidence" value="ECO:0007669"/>
    <property type="project" value="InterPro"/>
</dbReference>
<evidence type="ECO:0000259" key="4">
    <source>
        <dbReference type="PROSITE" id="PS51031"/>
    </source>
</evidence>
<evidence type="ECO:0000313" key="5">
    <source>
        <dbReference type="EMBL" id="CAG9802880.1"/>
    </source>
</evidence>
<dbReference type="InterPro" id="IPR004210">
    <property type="entry name" value="BESS_motif"/>
</dbReference>
<feature type="domain" description="BESS" evidence="4">
    <location>
        <begin position="174"/>
        <end position="213"/>
    </location>
</feature>
<organism evidence="5 6">
    <name type="scientific">Chironomus riparius</name>
    <dbReference type="NCBI Taxonomy" id="315576"/>
    <lineage>
        <taxon>Eukaryota</taxon>
        <taxon>Metazoa</taxon>
        <taxon>Ecdysozoa</taxon>
        <taxon>Arthropoda</taxon>
        <taxon>Hexapoda</taxon>
        <taxon>Insecta</taxon>
        <taxon>Pterygota</taxon>
        <taxon>Neoptera</taxon>
        <taxon>Endopterygota</taxon>
        <taxon>Diptera</taxon>
        <taxon>Nematocera</taxon>
        <taxon>Chironomoidea</taxon>
        <taxon>Chironomidae</taxon>
        <taxon>Chironominae</taxon>
        <taxon>Chironomus</taxon>
    </lineage>
</organism>
<dbReference type="PANTHER" id="PTHR12243">
    <property type="entry name" value="MADF DOMAIN TRANSCRIPTION FACTOR"/>
    <property type="match status" value="1"/>
</dbReference>
<reference evidence="5" key="2">
    <citation type="submission" date="2022-10" db="EMBL/GenBank/DDBJ databases">
        <authorList>
            <consortium name="ENA_rothamsted_submissions"/>
            <consortium name="culmorum"/>
            <person name="King R."/>
        </authorList>
    </citation>
    <scope>NUCLEOTIDE SEQUENCE</scope>
</reference>
<evidence type="ECO:0000256" key="1">
    <source>
        <dbReference type="PROSITE-ProRule" id="PRU00371"/>
    </source>
</evidence>
<dbReference type="InterPro" id="IPR006578">
    <property type="entry name" value="MADF-dom"/>
</dbReference>
<dbReference type="Proteomes" id="UP001153620">
    <property type="component" value="Chromosome 2"/>
</dbReference>
<dbReference type="PROSITE" id="PS51031">
    <property type="entry name" value="BESS"/>
    <property type="match status" value="1"/>
</dbReference>
<dbReference type="SMART" id="SM00595">
    <property type="entry name" value="MADF"/>
    <property type="match status" value="1"/>
</dbReference>
<accession>A0A9N9WRZ2</accession>
<keyword evidence="6" id="KW-1185">Reference proteome</keyword>
<dbReference type="Pfam" id="PF02944">
    <property type="entry name" value="BESS"/>
    <property type="match status" value="1"/>
</dbReference>
<dbReference type="GO" id="GO:0005634">
    <property type="term" value="C:nucleus"/>
    <property type="evidence" value="ECO:0007669"/>
    <property type="project" value="UniProtKB-SubCell"/>
</dbReference>
<protein>
    <recommendedName>
        <fullName evidence="7">MADF domain-containing protein</fullName>
    </recommendedName>
</protein>
<proteinExistence type="predicted"/>
<evidence type="ECO:0000256" key="2">
    <source>
        <dbReference type="SAM" id="MobiDB-lite"/>
    </source>
</evidence>
<dbReference type="InterPro" id="IPR039353">
    <property type="entry name" value="TF_Adf1"/>
</dbReference>
<dbReference type="PROSITE" id="PS51029">
    <property type="entry name" value="MADF"/>
    <property type="match status" value="1"/>
</dbReference>
<dbReference type="OrthoDB" id="7763464at2759"/>
<feature type="domain" description="MADF" evidence="3">
    <location>
        <begin position="5"/>
        <end position="94"/>
    </location>
</feature>
<dbReference type="Pfam" id="PF10545">
    <property type="entry name" value="MADF_DNA_bdg"/>
    <property type="match status" value="1"/>
</dbReference>
<keyword evidence="1" id="KW-0539">Nucleus</keyword>
<feature type="compositionally biased region" description="Basic and acidic residues" evidence="2">
    <location>
        <begin position="218"/>
        <end position="239"/>
    </location>
</feature>
<gene>
    <name evidence="5" type="ORF">CHIRRI_LOCUS5785</name>
</gene>